<dbReference type="Pfam" id="PF01535">
    <property type="entry name" value="PPR"/>
    <property type="match status" value="3"/>
</dbReference>
<evidence type="ECO:0000256" key="2">
    <source>
        <dbReference type="ARBA" id="ARBA00022737"/>
    </source>
</evidence>
<dbReference type="InterPro" id="IPR011990">
    <property type="entry name" value="TPR-like_helical_dom_sf"/>
</dbReference>
<dbReference type="NCBIfam" id="TIGR00756">
    <property type="entry name" value="PPR"/>
    <property type="match status" value="11"/>
</dbReference>
<dbReference type="AlphaFoldDB" id="A0A835ARD5"/>
<feature type="repeat" description="PPR" evidence="4">
    <location>
        <begin position="492"/>
        <end position="526"/>
    </location>
</feature>
<evidence type="ECO:0000256" key="1">
    <source>
        <dbReference type="ARBA" id="ARBA00007626"/>
    </source>
</evidence>
<feature type="repeat" description="PPR" evidence="4">
    <location>
        <begin position="320"/>
        <end position="354"/>
    </location>
</feature>
<evidence type="ECO:0000313" key="6">
    <source>
        <dbReference type="EMBL" id="KAF8670489.1"/>
    </source>
</evidence>
<dbReference type="OrthoDB" id="5588846at2759"/>
<comment type="caution">
    <text evidence="6">The sequence shown here is derived from an EMBL/GenBank/DDBJ whole genome shotgun (WGS) entry which is preliminary data.</text>
</comment>
<gene>
    <name evidence="6" type="ORF">HU200_050505</name>
</gene>
<keyword evidence="2" id="KW-0677">Repeat</keyword>
<dbReference type="PANTHER" id="PTHR47941">
    <property type="entry name" value="PENTATRICOPEPTIDE REPEAT-CONTAINING PROTEIN 3, MITOCHONDRIAL"/>
    <property type="match status" value="1"/>
</dbReference>
<dbReference type="SUPFAM" id="SSF48452">
    <property type="entry name" value="TPR-like"/>
    <property type="match status" value="1"/>
</dbReference>
<evidence type="ECO:0000256" key="4">
    <source>
        <dbReference type="PROSITE-ProRule" id="PRU00708"/>
    </source>
</evidence>
<dbReference type="InterPro" id="IPR002885">
    <property type="entry name" value="PPR_rpt"/>
</dbReference>
<name>A0A835ARD5_9POAL</name>
<dbReference type="FunFam" id="1.25.40.10:FF:000972">
    <property type="entry name" value="Pentatricopeptide repeat-containing protein, mitochondrial"/>
    <property type="match status" value="1"/>
</dbReference>
<feature type="repeat" description="PPR" evidence="4">
    <location>
        <begin position="250"/>
        <end position="284"/>
    </location>
</feature>
<proteinExistence type="inferred from homology"/>
<evidence type="ECO:0000256" key="3">
    <source>
        <dbReference type="ARBA" id="ARBA00022946"/>
    </source>
</evidence>
<evidence type="ECO:0000313" key="7">
    <source>
        <dbReference type="Proteomes" id="UP000636709"/>
    </source>
</evidence>
<feature type="repeat" description="PPR" evidence="4">
    <location>
        <begin position="597"/>
        <end position="631"/>
    </location>
</feature>
<feature type="repeat" description="PPR" evidence="4">
    <location>
        <begin position="562"/>
        <end position="596"/>
    </location>
</feature>
<feature type="region of interest" description="Disordered" evidence="5">
    <location>
        <begin position="48"/>
        <end position="73"/>
    </location>
</feature>
<organism evidence="6 7">
    <name type="scientific">Digitaria exilis</name>
    <dbReference type="NCBI Taxonomy" id="1010633"/>
    <lineage>
        <taxon>Eukaryota</taxon>
        <taxon>Viridiplantae</taxon>
        <taxon>Streptophyta</taxon>
        <taxon>Embryophyta</taxon>
        <taxon>Tracheophyta</taxon>
        <taxon>Spermatophyta</taxon>
        <taxon>Magnoliopsida</taxon>
        <taxon>Liliopsida</taxon>
        <taxon>Poales</taxon>
        <taxon>Poaceae</taxon>
        <taxon>PACMAD clade</taxon>
        <taxon>Panicoideae</taxon>
        <taxon>Panicodae</taxon>
        <taxon>Paniceae</taxon>
        <taxon>Anthephorinae</taxon>
        <taxon>Digitaria</taxon>
    </lineage>
</organism>
<dbReference type="FunFam" id="1.25.40.10:FF:000577">
    <property type="entry name" value="Pentatricopeptide repeat-containing protein mitochondrial"/>
    <property type="match status" value="1"/>
</dbReference>
<dbReference type="Proteomes" id="UP000636709">
    <property type="component" value="Unassembled WGS sequence"/>
</dbReference>
<dbReference type="FunFam" id="1.25.40.10:FF:000990">
    <property type="entry name" value="Pentatricopeptide repeat-containing protein, mitochondrial"/>
    <property type="match status" value="1"/>
</dbReference>
<protein>
    <recommendedName>
        <fullName evidence="8">Pentatricopeptide repeat-containing protein</fullName>
    </recommendedName>
</protein>
<dbReference type="Gene3D" id="1.25.40.10">
    <property type="entry name" value="Tetratricopeptide repeat domain"/>
    <property type="match status" value="5"/>
</dbReference>
<dbReference type="PROSITE" id="PS51375">
    <property type="entry name" value="PPR"/>
    <property type="match status" value="10"/>
</dbReference>
<dbReference type="EMBL" id="JACEFO010002254">
    <property type="protein sequence ID" value="KAF8670489.1"/>
    <property type="molecule type" value="Genomic_DNA"/>
</dbReference>
<keyword evidence="3" id="KW-0809">Transit peptide</keyword>
<feature type="repeat" description="PPR" evidence="4">
    <location>
        <begin position="285"/>
        <end position="319"/>
    </location>
</feature>
<evidence type="ECO:0000256" key="5">
    <source>
        <dbReference type="SAM" id="MobiDB-lite"/>
    </source>
</evidence>
<keyword evidence="7" id="KW-1185">Reference proteome</keyword>
<sequence>MSVTHVGSCLWVRAPPQAAAPRAQSAQTTPAEMPRRLATTYSGRIAAATASPSGPSLTVTVSPTPPPTPIDARGFPLPRRHLVCAVARILRSPASPSPLLDLADYLASLRVTLTTVEASEVIKALAPDTALALGFFRFAATSLPGFRHDAFSYNRILSLLFRSSRDDPAVAARLVAEMERDGVYGNISTVNLLVGMGVEVGRCLELAKKWGLRLNGYTYKCIVQAHLRSREVCKGFEMYEKMRRKGYKLDIFAYNMLLHALAKAGMVDQAYQVFEDMKQNNCEPDAYTYTVLIKMSGNAGKTTKFLSLFEEMVSRGCVINLIAYNTVIEALGKNKMVDKMIFMVSNMIENGCQPNEFTYSVILDVLATGGQLHRLNEVLDICSGHLNRSICSYLVKSLCKSGHANEAHNVFCRMWSYHEKGDQDAFVSMLEVLCNAEKTAEAMDLLHLMPEKGIVTDVGMYNMVFSALGKVKQMSFISNLYDKMKANGVVPNVFTYNIMISSFGRVGLVEKARELFEEMEANSCKPDVITYNSLINCLGKNGDLDEAHMLFKEMQEKGYDPDVFTYSILIECFGKFNKVDMACNLFDEMIAEGCVPNIVTYNILLDCLERRGKIEEAHKLYETLKQQGLAPDSITYSILERLESRSQQTVRIRRPSRNTGWVVSPV</sequence>
<dbReference type="Pfam" id="PF12854">
    <property type="entry name" value="PPR_1"/>
    <property type="match status" value="1"/>
</dbReference>
<accession>A0A835ARD5</accession>
<feature type="repeat" description="PPR" evidence="4">
    <location>
        <begin position="527"/>
        <end position="561"/>
    </location>
</feature>
<evidence type="ECO:0008006" key="8">
    <source>
        <dbReference type="Google" id="ProtNLM"/>
    </source>
</evidence>
<reference evidence="6" key="1">
    <citation type="submission" date="2020-07" db="EMBL/GenBank/DDBJ databases">
        <title>Genome sequence and genetic diversity analysis of an under-domesticated orphan crop, white fonio (Digitaria exilis).</title>
        <authorList>
            <person name="Bennetzen J.L."/>
            <person name="Chen S."/>
            <person name="Ma X."/>
            <person name="Wang X."/>
            <person name="Yssel A.E.J."/>
            <person name="Chaluvadi S.R."/>
            <person name="Johnson M."/>
            <person name="Gangashetty P."/>
            <person name="Hamidou F."/>
            <person name="Sanogo M.D."/>
            <person name="Zwaenepoel A."/>
            <person name="Wallace J."/>
            <person name="Van De Peer Y."/>
            <person name="Van Deynze A."/>
        </authorList>
    </citation>
    <scope>NUCLEOTIDE SEQUENCE</scope>
    <source>
        <tissue evidence="6">Leaves</tissue>
    </source>
</reference>
<dbReference type="Pfam" id="PF13041">
    <property type="entry name" value="PPR_2"/>
    <property type="match status" value="4"/>
</dbReference>
<feature type="repeat" description="PPR" evidence="4">
    <location>
        <begin position="215"/>
        <end position="249"/>
    </location>
</feature>
<feature type="compositionally biased region" description="Low complexity" evidence="5">
    <location>
        <begin position="51"/>
        <end position="62"/>
    </location>
</feature>
<feature type="repeat" description="PPR" evidence="4">
    <location>
        <begin position="422"/>
        <end position="456"/>
    </location>
</feature>
<comment type="similarity">
    <text evidence="1">Belongs to the PPR family. P subfamily.</text>
</comment>
<feature type="repeat" description="PPR" evidence="4">
    <location>
        <begin position="457"/>
        <end position="491"/>
    </location>
</feature>